<name>A0ABX7QJB8_9FLAO</name>
<keyword evidence="3" id="KW-1185">Reference proteome</keyword>
<sequence>MKVFATKFLEKPQSEIVKNPKKWNWEPYNKDLKKIYASGSKTATRQSTYASEKDNESDFDRPNEGA</sequence>
<feature type="compositionally biased region" description="Polar residues" evidence="1">
    <location>
        <begin position="39"/>
        <end position="50"/>
    </location>
</feature>
<evidence type="ECO:0000313" key="2">
    <source>
        <dbReference type="EMBL" id="QSW91189.1"/>
    </source>
</evidence>
<evidence type="ECO:0000256" key="1">
    <source>
        <dbReference type="SAM" id="MobiDB-lite"/>
    </source>
</evidence>
<organism evidence="2 3">
    <name type="scientific">Flavobacterium endoglycinae</name>
    <dbReference type="NCBI Taxonomy" id="2816357"/>
    <lineage>
        <taxon>Bacteria</taxon>
        <taxon>Pseudomonadati</taxon>
        <taxon>Bacteroidota</taxon>
        <taxon>Flavobacteriia</taxon>
        <taxon>Flavobacteriales</taxon>
        <taxon>Flavobacteriaceae</taxon>
        <taxon>Flavobacterium</taxon>
    </lineage>
</organism>
<gene>
    <name evidence="2" type="ORF">J0383_10385</name>
</gene>
<accession>A0ABX7QJB8</accession>
<protein>
    <submittedName>
        <fullName evidence="2">Uncharacterized protein</fullName>
    </submittedName>
</protein>
<feature type="compositionally biased region" description="Basic and acidic residues" evidence="1">
    <location>
        <begin position="51"/>
        <end position="66"/>
    </location>
</feature>
<dbReference type="Proteomes" id="UP000663440">
    <property type="component" value="Chromosome"/>
</dbReference>
<proteinExistence type="predicted"/>
<dbReference type="EMBL" id="CP071448">
    <property type="protein sequence ID" value="QSW91189.1"/>
    <property type="molecule type" value="Genomic_DNA"/>
</dbReference>
<feature type="region of interest" description="Disordered" evidence="1">
    <location>
        <begin position="39"/>
        <end position="66"/>
    </location>
</feature>
<dbReference type="RefSeq" id="WP_207298310.1">
    <property type="nucleotide sequence ID" value="NZ_CP071448.1"/>
</dbReference>
<reference evidence="2 3" key="1">
    <citation type="submission" date="2021-03" db="EMBL/GenBank/DDBJ databases">
        <title>Flavobacterium kribbensis sp. nov, an endophytic bacteria, isolated from soybean.</title>
        <authorList>
            <person name="Lee J."/>
            <person name="Seo J."/>
        </authorList>
    </citation>
    <scope>NUCLEOTIDE SEQUENCE [LARGE SCALE GENOMIC DNA]</scope>
    <source>
        <strain evidence="2 3">BB8</strain>
    </source>
</reference>
<evidence type="ECO:0000313" key="3">
    <source>
        <dbReference type="Proteomes" id="UP000663440"/>
    </source>
</evidence>